<evidence type="ECO:0000313" key="2">
    <source>
        <dbReference type="EMBL" id="KDR23403.1"/>
    </source>
</evidence>
<name>A0A067RK49_ZOONE</name>
<dbReference type="InterPro" id="IPR052709">
    <property type="entry name" value="Transposase-MT_Hybrid"/>
</dbReference>
<dbReference type="GO" id="GO:0003676">
    <property type="term" value="F:nucleic acid binding"/>
    <property type="evidence" value="ECO:0007669"/>
    <property type="project" value="InterPro"/>
</dbReference>
<dbReference type="EMBL" id="KK852463">
    <property type="protein sequence ID" value="KDR23403.1"/>
    <property type="molecule type" value="Genomic_DNA"/>
</dbReference>
<feature type="domain" description="Mos1 transposase HTH" evidence="1">
    <location>
        <begin position="13"/>
        <end position="58"/>
    </location>
</feature>
<dbReference type="InParanoid" id="A0A067RK49"/>
<dbReference type="AlphaFoldDB" id="A0A067RK49"/>
<dbReference type="OMA" id="LECERMF"/>
<reference evidence="2 3" key="1">
    <citation type="journal article" date="2014" name="Nat. Commun.">
        <title>Molecular traces of alternative social organization in a termite genome.</title>
        <authorList>
            <person name="Terrapon N."/>
            <person name="Li C."/>
            <person name="Robertson H.M."/>
            <person name="Ji L."/>
            <person name="Meng X."/>
            <person name="Booth W."/>
            <person name="Chen Z."/>
            <person name="Childers C.P."/>
            <person name="Glastad K.M."/>
            <person name="Gokhale K."/>
            <person name="Gowin J."/>
            <person name="Gronenberg W."/>
            <person name="Hermansen R.A."/>
            <person name="Hu H."/>
            <person name="Hunt B.G."/>
            <person name="Huylmans A.K."/>
            <person name="Khalil S.M."/>
            <person name="Mitchell R.D."/>
            <person name="Munoz-Torres M.C."/>
            <person name="Mustard J.A."/>
            <person name="Pan H."/>
            <person name="Reese J.T."/>
            <person name="Scharf M.E."/>
            <person name="Sun F."/>
            <person name="Vogel H."/>
            <person name="Xiao J."/>
            <person name="Yang W."/>
            <person name="Yang Z."/>
            <person name="Yang Z."/>
            <person name="Zhou J."/>
            <person name="Zhu J."/>
            <person name="Brent C.S."/>
            <person name="Elsik C.G."/>
            <person name="Goodisman M.A."/>
            <person name="Liberles D.A."/>
            <person name="Roe R.M."/>
            <person name="Vargo E.L."/>
            <person name="Vilcinskas A."/>
            <person name="Wang J."/>
            <person name="Bornberg-Bauer E."/>
            <person name="Korb J."/>
            <person name="Zhang G."/>
            <person name="Liebig J."/>
        </authorList>
    </citation>
    <scope>NUCLEOTIDE SEQUENCE [LARGE SCALE GENOMIC DNA]</scope>
    <source>
        <tissue evidence="2">Whole organism</tissue>
    </source>
</reference>
<keyword evidence="2" id="KW-0489">Methyltransferase</keyword>
<dbReference type="Gene3D" id="1.10.10.1450">
    <property type="match status" value="1"/>
</dbReference>
<proteinExistence type="predicted"/>
<dbReference type="GO" id="GO:0008168">
    <property type="term" value="F:methyltransferase activity"/>
    <property type="evidence" value="ECO:0007669"/>
    <property type="project" value="UniProtKB-KW"/>
</dbReference>
<dbReference type="Proteomes" id="UP000027135">
    <property type="component" value="Unassembled WGS sequence"/>
</dbReference>
<gene>
    <name evidence="2" type="ORF">L798_05371</name>
</gene>
<protein>
    <submittedName>
        <fullName evidence="2">Histone-lysine N-methyltransferase SETMAR</fullName>
    </submittedName>
</protein>
<dbReference type="GO" id="GO:0032259">
    <property type="term" value="P:methylation"/>
    <property type="evidence" value="ECO:0007669"/>
    <property type="project" value="UniProtKB-KW"/>
</dbReference>
<dbReference type="InterPro" id="IPR041426">
    <property type="entry name" value="Mos1_HTH"/>
</dbReference>
<dbReference type="PANTHER" id="PTHR46060">
    <property type="entry name" value="MARINER MOS1 TRANSPOSASE-LIKE PROTEIN"/>
    <property type="match status" value="1"/>
</dbReference>
<evidence type="ECO:0000259" key="1">
    <source>
        <dbReference type="Pfam" id="PF17906"/>
    </source>
</evidence>
<accession>A0A067RK49</accession>
<keyword evidence="2" id="KW-0808">Transferase</keyword>
<evidence type="ECO:0000313" key="3">
    <source>
        <dbReference type="Proteomes" id="UP000027135"/>
    </source>
</evidence>
<keyword evidence="3" id="KW-1185">Reference proteome</keyword>
<organism evidence="2 3">
    <name type="scientific">Zootermopsis nevadensis</name>
    <name type="common">Dampwood termite</name>
    <dbReference type="NCBI Taxonomy" id="136037"/>
    <lineage>
        <taxon>Eukaryota</taxon>
        <taxon>Metazoa</taxon>
        <taxon>Ecdysozoa</taxon>
        <taxon>Arthropoda</taxon>
        <taxon>Hexapoda</taxon>
        <taxon>Insecta</taxon>
        <taxon>Pterygota</taxon>
        <taxon>Neoptera</taxon>
        <taxon>Polyneoptera</taxon>
        <taxon>Dictyoptera</taxon>
        <taxon>Blattodea</taxon>
        <taxon>Blattoidea</taxon>
        <taxon>Termitoidae</taxon>
        <taxon>Termopsidae</taxon>
        <taxon>Zootermopsis</taxon>
    </lineage>
</organism>
<dbReference type="Pfam" id="PF17906">
    <property type="entry name" value="HTH_48"/>
    <property type="match status" value="1"/>
</dbReference>
<dbReference type="PANTHER" id="PTHR46060:SF1">
    <property type="entry name" value="MARINER MOS1 TRANSPOSASE-LIKE PROTEIN"/>
    <property type="match status" value="1"/>
</dbReference>
<sequence length="206" mass="23752">MAAPLFACTKEEQRSVIRFFISEGVKPTEIHRRMKVQYGDACLSQQKVYEWSRKFRNGVTSVADAPRPGQAHRVVTPESIAPYLDPIMTQLRESVQKSGRTTAGFSTTTTRPPTHRSLFGSFWLLVIPHPPYSPDLAPCDFFLFPKMKFRLKGRRFDTIEEIQAESQEVLKTLTLEDFQGCMESWKKRWDRCIHAQRDYFEGDGGN</sequence>
<dbReference type="eggNOG" id="ENOG502RVCX">
    <property type="taxonomic scope" value="Eukaryota"/>
</dbReference>
<dbReference type="Gene3D" id="3.30.420.10">
    <property type="entry name" value="Ribonuclease H-like superfamily/Ribonuclease H"/>
    <property type="match status" value="1"/>
</dbReference>
<dbReference type="InterPro" id="IPR036397">
    <property type="entry name" value="RNaseH_sf"/>
</dbReference>